<dbReference type="EMBL" id="CP042344">
    <property type="protein sequence ID" value="QEA14391.1"/>
    <property type="molecule type" value="Genomic_DNA"/>
</dbReference>
<evidence type="ECO:0000313" key="2">
    <source>
        <dbReference type="EMBL" id="QEA14391.1"/>
    </source>
</evidence>
<accession>A0A5B8RXY5</accession>
<proteinExistence type="predicted"/>
<sequence>MLDVVRGVVVADELQGGGDGFHQVVVADDRGCGHGQRAWSQGLARWKRAAVGRMLTAKARRVHPSILTVEQAMRNATIACVSVTLLALSLAACDRLSDENEGEASPTYGLTADEEVISEPGSTPEPARTASAQAAFAPAQERRPAQSGKLNHPAAAASTKHLQAVHIMDPSGFAQPVVAANAQIPQGWKLVGGIQWNPGTPCGNNQLRINWGAVAPDQITAIGALPGFNWQVAGAAQQFNPCPVVAVRGAREFLEATARNLRQGAQIQGYEDQTAEAMRQLKQPLTAGKQLDAGQLLIAYTENGVPMQELLRAAVHFSTVGSSTMGQVYMVYGHRARAGQLDAELFSTVVASVQGNPEWQQAAMTRISKAIKQHHDGINADINAWNAREMAKINARGAADRAAIRAQTNREIAAINSQTAANTAATNDRIHRRTLEGIGEYNTYNGVGGSTVQSSIHGGARVFQDANNPNRAYSTDQPYAQPSGGYVELERRR</sequence>
<dbReference type="AlphaFoldDB" id="A0A5B8RXY5"/>
<feature type="region of interest" description="Disordered" evidence="1">
    <location>
        <begin position="464"/>
        <end position="493"/>
    </location>
</feature>
<dbReference type="KEGG" id="cof:FOZ74_15905"/>
<keyword evidence="3" id="KW-1185">Reference proteome</keyword>
<dbReference type="OrthoDB" id="8902323at2"/>
<dbReference type="RefSeq" id="WP_146914003.1">
    <property type="nucleotide sequence ID" value="NZ_CP042344.1"/>
</dbReference>
<gene>
    <name evidence="2" type="ORF">FOZ74_15905</name>
</gene>
<feature type="compositionally biased region" description="Low complexity" evidence="1">
    <location>
        <begin position="126"/>
        <end position="139"/>
    </location>
</feature>
<evidence type="ECO:0000313" key="3">
    <source>
        <dbReference type="Proteomes" id="UP000321199"/>
    </source>
</evidence>
<reference evidence="2 3" key="1">
    <citation type="submission" date="2019-07" db="EMBL/GenBank/DDBJ databases">
        <title>Complete genome sequence of Comamonas sp. NLF 7-7 isolated from livestock.</title>
        <authorList>
            <person name="Kim D.H."/>
            <person name="Kim J.G."/>
        </authorList>
    </citation>
    <scope>NUCLEOTIDE SEQUENCE [LARGE SCALE GENOMIC DNA]</scope>
    <source>
        <strain evidence="2 3">NLF 7-7</strain>
    </source>
</reference>
<evidence type="ECO:0000256" key="1">
    <source>
        <dbReference type="SAM" id="MobiDB-lite"/>
    </source>
</evidence>
<organism evidence="2 3">
    <name type="scientific">Comamonas flocculans</name>
    <dbReference type="NCBI Taxonomy" id="2597701"/>
    <lineage>
        <taxon>Bacteria</taxon>
        <taxon>Pseudomonadati</taxon>
        <taxon>Pseudomonadota</taxon>
        <taxon>Betaproteobacteria</taxon>
        <taxon>Burkholderiales</taxon>
        <taxon>Comamonadaceae</taxon>
        <taxon>Comamonas</taxon>
    </lineage>
</organism>
<feature type="compositionally biased region" description="Polar residues" evidence="1">
    <location>
        <begin position="465"/>
        <end position="480"/>
    </location>
</feature>
<protein>
    <submittedName>
        <fullName evidence="2">Uncharacterized protein</fullName>
    </submittedName>
</protein>
<feature type="region of interest" description="Disordered" evidence="1">
    <location>
        <begin position="118"/>
        <end position="154"/>
    </location>
</feature>
<dbReference type="Proteomes" id="UP000321199">
    <property type="component" value="Chromosome"/>
</dbReference>
<name>A0A5B8RXY5_9BURK</name>